<dbReference type="InterPro" id="IPR036291">
    <property type="entry name" value="NAD(P)-bd_dom_sf"/>
</dbReference>
<keyword evidence="1" id="KW-0472">Membrane</keyword>
<evidence type="ECO:0000313" key="2">
    <source>
        <dbReference type="EMBL" id="PON99130.1"/>
    </source>
</evidence>
<keyword evidence="3" id="KW-1185">Reference proteome</keyword>
<feature type="non-terminal residue" evidence="2">
    <location>
        <position position="1"/>
    </location>
</feature>
<comment type="caution">
    <text evidence="2">The sequence shown here is derived from an EMBL/GenBank/DDBJ whole genome shotgun (WGS) entry which is preliminary data.</text>
</comment>
<dbReference type="InParanoid" id="A0A2P5FMY5"/>
<evidence type="ECO:0008006" key="4">
    <source>
        <dbReference type="Google" id="ProtNLM"/>
    </source>
</evidence>
<dbReference type="AlphaFoldDB" id="A0A2P5FMY5"/>
<dbReference type="OrthoDB" id="10486224at2759"/>
<dbReference type="SUPFAM" id="SSF51735">
    <property type="entry name" value="NAD(P)-binding Rossmann-fold domains"/>
    <property type="match status" value="1"/>
</dbReference>
<dbReference type="Proteomes" id="UP000237000">
    <property type="component" value="Unassembled WGS sequence"/>
</dbReference>
<keyword evidence="1" id="KW-0812">Transmembrane</keyword>
<gene>
    <name evidence="2" type="ORF">TorRG33x02_049900</name>
</gene>
<sequence length="82" mass="8548">AGERNFGEIHHSGGMSVLVTGVAGFVGTLVSLAMKKRGDVVVGKQVGLLPEISQPQPNGSTWDSANSSGAAVQEWLSSRELR</sequence>
<proteinExistence type="predicted"/>
<protein>
    <recommendedName>
        <fullName evidence="4">NAD(P)-binding domain containing protein</fullName>
    </recommendedName>
</protein>
<dbReference type="STRING" id="63057.A0A2P5FMY5"/>
<keyword evidence="1" id="KW-1133">Transmembrane helix</keyword>
<evidence type="ECO:0000256" key="1">
    <source>
        <dbReference type="SAM" id="Phobius"/>
    </source>
</evidence>
<name>A0A2P5FMY5_TREOI</name>
<accession>A0A2P5FMY5</accession>
<feature type="transmembrane region" description="Helical" evidence="1">
    <location>
        <begin position="15"/>
        <end position="34"/>
    </location>
</feature>
<organism evidence="2 3">
    <name type="scientific">Trema orientale</name>
    <name type="common">Charcoal tree</name>
    <name type="synonym">Celtis orientalis</name>
    <dbReference type="NCBI Taxonomy" id="63057"/>
    <lineage>
        <taxon>Eukaryota</taxon>
        <taxon>Viridiplantae</taxon>
        <taxon>Streptophyta</taxon>
        <taxon>Embryophyta</taxon>
        <taxon>Tracheophyta</taxon>
        <taxon>Spermatophyta</taxon>
        <taxon>Magnoliopsida</taxon>
        <taxon>eudicotyledons</taxon>
        <taxon>Gunneridae</taxon>
        <taxon>Pentapetalae</taxon>
        <taxon>rosids</taxon>
        <taxon>fabids</taxon>
        <taxon>Rosales</taxon>
        <taxon>Cannabaceae</taxon>
        <taxon>Trema</taxon>
    </lineage>
</organism>
<evidence type="ECO:0000313" key="3">
    <source>
        <dbReference type="Proteomes" id="UP000237000"/>
    </source>
</evidence>
<dbReference type="EMBL" id="JXTC01000020">
    <property type="protein sequence ID" value="PON99130.1"/>
    <property type="molecule type" value="Genomic_DNA"/>
</dbReference>
<reference evidence="3" key="1">
    <citation type="submission" date="2016-06" db="EMBL/GenBank/DDBJ databases">
        <title>Parallel loss of symbiosis genes in relatives of nitrogen-fixing non-legume Parasponia.</title>
        <authorList>
            <person name="Van Velzen R."/>
            <person name="Holmer R."/>
            <person name="Bu F."/>
            <person name="Rutten L."/>
            <person name="Van Zeijl A."/>
            <person name="Liu W."/>
            <person name="Santuari L."/>
            <person name="Cao Q."/>
            <person name="Sharma T."/>
            <person name="Shen D."/>
            <person name="Roswanjaya Y."/>
            <person name="Wardhani T."/>
            <person name="Kalhor M.S."/>
            <person name="Jansen J."/>
            <person name="Van den Hoogen J."/>
            <person name="Gungor B."/>
            <person name="Hartog M."/>
            <person name="Hontelez J."/>
            <person name="Verver J."/>
            <person name="Yang W.-C."/>
            <person name="Schijlen E."/>
            <person name="Repin R."/>
            <person name="Schilthuizen M."/>
            <person name="Schranz E."/>
            <person name="Heidstra R."/>
            <person name="Miyata K."/>
            <person name="Fedorova E."/>
            <person name="Kohlen W."/>
            <person name="Bisseling T."/>
            <person name="Smit S."/>
            <person name="Geurts R."/>
        </authorList>
    </citation>
    <scope>NUCLEOTIDE SEQUENCE [LARGE SCALE GENOMIC DNA]</scope>
    <source>
        <strain evidence="3">cv. RG33-2</strain>
    </source>
</reference>